<reference evidence="3 4" key="1">
    <citation type="submission" date="2024-09" db="EMBL/GenBank/DDBJ databases">
        <authorList>
            <person name="Sun Q."/>
            <person name="Mori K."/>
        </authorList>
    </citation>
    <scope>NUCLEOTIDE SEQUENCE [LARGE SCALE GENOMIC DNA]</scope>
    <source>
        <strain evidence="3 4">TBRC 5777</strain>
    </source>
</reference>
<dbReference type="Pfam" id="PF04955">
    <property type="entry name" value="HupE_UreJ"/>
    <property type="match status" value="1"/>
</dbReference>
<gene>
    <name evidence="3" type="ORF">ACFFGY_02230</name>
</gene>
<feature type="transmembrane region" description="Helical" evidence="1">
    <location>
        <begin position="72"/>
        <end position="91"/>
    </location>
</feature>
<organism evidence="3 4">
    <name type="scientific">Roseomonas elaeocarpi</name>
    <dbReference type="NCBI Taxonomy" id="907779"/>
    <lineage>
        <taxon>Bacteria</taxon>
        <taxon>Pseudomonadati</taxon>
        <taxon>Pseudomonadota</taxon>
        <taxon>Alphaproteobacteria</taxon>
        <taxon>Acetobacterales</taxon>
        <taxon>Roseomonadaceae</taxon>
        <taxon>Roseomonas</taxon>
    </lineage>
</organism>
<dbReference type="EMBL" id="JBHLUN010000002">
    <property type="protein sequence ID" value="MFC0407049.1"/>
    <property type="molecule type" value="Genomic_DNA"/>
</dbReference>
<keyword evidence="2" id="KW-0732">Signal</keyword>
<evidence type="ECO:0000313" key="3">
    <source>
        <dbReference type="EMBL" id="MFC0407049.1"/>
    </source>
</evidence>
<proteinExistence type="predicted"/>
<evidence type="ECO:0000313" key="4">
    <source>
        <dbReference type="Proteomes" id="UP001589865"/>
    </source>
</evidence>
<keyword evidence="1" id="KW-1133">Transmembrane helix</keyword>
<sequence length="193" mass="18946">MRRYLLIVLLLPFLLPAMPALAHTGVTEVSGFTAGFWHPLSGADHLMAMVAIGLLAGLLGGRAVWALPAAFLGGMAAGGALGMAGVALPMVEVGIAASVIVLGAAVALALRLPLAAVAGAAVLFGLFHGHAHGAEMIEGAGAVTYAAGFLLATAALHALGVAVGRLQSGPARFLARGAGAAMAVAMLALLTSA</sequence>
<dbReference type="PIRSF" id="PIRSF016919">
    <property type="entry name" value="HupE_UreJ"/>
    <property type="match status" value="1"/>
</dbReference>
<feature type="signal peptide" evidence="2">
    <location>
        <begin position="1"/>
        <end position="22"/>
    </location>
</feature>
<keyword evidence="1" id="KW-0812">Transmembrane</keyword>
<feature type="chain" id="PRO_5046830441" evidence="2">
    <location>
        <begin position="23"/>
        <end position="193"/>
    </location>
</feature>
<name>A0ABV6JMW4_9PROT</name>
<dbReference type="InterPro" id="IPR007038">
    <property type="entry name" value="HupE_UreJ"/>
</dbReference>
<comment type="caution">
    <text evidence="3">The sequence shown here is derived from an EMBL/GenBank/DDBJ whole genome shotgun (WGS) entry which is preliminary data.</text>
</comment>
<feature type="transmembrane region" description="Helical" evidence="1">
    <location>
        <begin position="173"/>
        <end position="191"/>
    </location>
</feature>
<feature type="transmembrane region" description="Helical" evidence="1">
    <location>
        <begin position="46"/>
        <end position="65"/>
    </location>
</feature>
<accession>A0ABV6JMW4</accession>
<keyword evidence="1" id="KW-0472">Membrane</keyword>
<evidence type="ECO:0000256" key="2">
    <source>
        <dbReference type="SAM" id="SignalP"/>
    </source>
</evidence>
<keyword evidence="4" id="KW-1185">Reference proteome</keyword>
<feature type="transmembrane region" description="Helical" evidence="1">
    <location>
        <begin position="139"/>
        <end position="161"/>
    </location>
</feature>
<dbReference type="RefSeq" id="WP_377042740.1">
    <property type="nucleotide sequence ID" value="NZ_JBHLUN010000002.1"/>
</dbReference>
<dbReference type="Proteomes" id="UP001589865">
    <property type="component" value="Unassembled WGS sequence"/>
</dbReference>
<feature type="transmembrane region" description="Helical" evidence="1">
    <location>
        <begin position="97"/>
        <end position="127"/>
    </location>
</feature>
<protein>
    <submittedName>
        <fullName evidence="3">HupE/UreJ family protein</fullName>
    </submittedName>
</protein>
<evidence type="ECO:0000256" key="1">
    <source>
        <dbReference type="SAM" id="Phobius"/>
    </source>
</evidence>